<dbReference type="EMBL" id="RWHZ01000081">
    <property type="protein sequence ID" value="TSE46840.1"/>
    <property type="molecule type" value="Genomic_DNA"/>
</dbReference>
<reference evidence="3 5" key="1">
    <citation type="journal article" date="2019" name="Nat. Commun.">
        <title>Gram positive-like bacteriocins with broad spectrum anti-Bacteroidales activity encoded on mobile elements of the human gut microbiota.</title>
        <authorList>
            <person name="Bechon N."/>
            <person name="Coyne M.J.Jr."/>
            <person name="Laclare-Mceneany V."/>
            <person name="Chatzidaki-Livanis M."/>
            <person name="Ghigo J.-M."/>
            <person name="Comstock L.E."/>
        </authorList>
    </citation>
    <scope>NUCLEOTIDE SEQUENCE [LARGE SCALE GENOMIC DNA]</scope>
    <source>
        <strain evidence="3 5">CL01T12C17</strain>
    </source>
</reference>
<dbReference type="EMBL" id="CP043529">
    <property type="protein sequence ID" value="QEW38653.1"/>
    <property type="molecule type" value="Genomic_DNA"/>
</dbReference>
<keyword evidence="1" id="KW-1133">Transmembrane helix</keyword>
<name>A0A174W8N5_PHOVU</name>
<organism evidence="3 5">
    <name type="scientific">Phocaeicola vulgatus</name>
    <name type="common">Bacteroides vulgatus</name>
    <dbReference type="NCBI Taxonomy" id="821"/>
    <lineage>
        <taxon>Bacteria</taxon>
        <taxon>Pseudomonadati</taxon>
        <taxon>Bacteroidota</taxon>
        <taxon>Bacteroidia</taxon>
        <taxon>Bacteroidales</taxon>
        <taxon>Bacteroidaceae</taxon>
        <taxon>Phocaeicola</taxon>
    </lineage>
</organism>
<evidence type="ECO:0000313" key="4">
    <source>
        <dbReference type="Proteomes" id="UP000326091"/>
    </source>
</evidence>
<dbReference type="Proteomes" id="UP000326091">
    <property type="component" value="Chromosome"/>
</dbReference>
<proteinExistence type="predicted"/>
<keyword evidence="1" id="KW-0472">Membrane</keyword>
<keyword evidence="1" id="KW-0812">Transmembrane</keyword>
<protein>
    <submittedName>
        <fullName evidence="3">Uncharacterized protein</fullName>
    </submittedName>
</protein>
<sequence>MSQLDLSYYLRNVLEMTGCFNSACSAIIREKWMLFAYFYYAQFSFMKLASSFLGFLFLIVIAVKELFPVVFRFGTAFFNVATFRTAGSSFF</sequence>
<gene>
    <name evidence="3" type="ORF">EH214_03955</name>
    <name evidence="2" type="ORF">VIC01_04300</name>
</gene>
<evidence type="ECO:0000313" key="5">
    <source>
        <dbReference type="Proteomes" id="UP000408523"/>
    </source>
</evidence>
<evidence type="ECO:0000313" key="3">
    <source>
        <dbReference type="EMBL" id="TSE46840.1"/>
    </source>
</evidence>
<feature type="transmembrane region" description="Helical" evidence="1">
    <location>
        <begin position="39"/>
        <end position="63"/>
    </location>
</feature>
<dbReference type="Proteomes" id="UP000408523">
    <property type="component" value="Unassembled WGS sequence"/>
</dbReference>
<reference evidence="2 4" key="2">
    <citation type="submission" date="2019-09" db="EMBL/GenBank/DDBJ databases">
        <title>Commensal-derived Metabolites Govern Vibrio cholerae Pathogenesis in Host.</title>
        <authorList>
            <person name="Yoon S.S."/>
            <person name="Yoon M.Y."/>
        </authorList>
    </citation>
    <scope>NUCLEOTIDE SEQUENCE [LARGE SCALE GENOMIC DNA]</scope>
    <source>
        <strain evidence="2 4">VIC01</strain>
    </source>
</reference>
<dbReference type="AlphaFoldDB" id="A0A174W8N5"/>
<evidence type="ECO:0000256" key="1">
    <source>
        <dbReference type="SAM" id="Phobius"/>
    </source>
</evidence>
<accession>A0A174W8N5</accession>
<evidence type="ECO:0000313" key="2">
    <source>
        <dbReference type="EMBL" id="QEW38653.1"/>
    </source>
</evidence>